<proteinExistence type="predicted"/>
<sequence>MWIFIGILLALIIWVIFKLSIVSLYVILFAGIVLGALPYFFRRKRYIRK</sequence>
<protein>
    <submittedName>
        <fullName evidence="2">Uncharacterized protein</fullName>
    </submittedName>
</protein>
<keyword evidence="1" id="KW-0472">Membrane</keyword>
<keyword evidence="1" id="KW-0812">Transmembrane</keyword>
<evidence type="ECO:0000313" key="2">
    <source>
        <dbReference type="EMBL" id="GGE50503.1"/>
    </source>
</evidence>
<dbReference type="RefSeq" id="WP_188696432.1">
    <property type="nucleotide sequence ID" value="NZ_BMIR01000018.1"/>
</dbReference>
<comment type="caution">
    <text evidence="2">The sequence shown here is derived from an EMBL/GenBank/DDBJ whole genome shotgun (WGS) entry which is preliminary data.</text>
</comment>
<dbReference type="AlphaFoldDB" id="A0A8J3DYW3"/>
<reference evidence="2" key="2">
    <citation type="submission" date="2020-09" db="EMBL/GenBank/DDBJ databases">
        <authorList>
            <person name="Sun Q."/>
            <person name="Zhou Y."/>
        </authorList>
    </citation>
    <scope>NUCLEOTIDE SEQUENCE</scope>
    <source>
        <strain evidence="2">CGMCC 1.15371</strain>
    </source>
</reference>
<name>A0A8J3DYW3_9BACL</name>
<gene>
    <name evidence="2" type="ORF">GCM10011391_31600</name>
</gene>
<keyword evidence="1" id="KW-1133">Transmembrane helix</keyword>
<feature type="transmembrane region" description="Helical" evidence="1">
    <location>
        <begin position="12"/>
        <end position="41"/>
    </location>
</feature>
<dbReference type="EMBL" id="BMIR01000018">
    <property type="protein sequence ID" value="GGE50503.1"/>
    <property type="molecule type" value="Genomic_DNA"/>
</dbReference>
<organism evidence="2 3">
    <name type="scientific">Pullulanibacillus camelliae</name>
    <dbReference type="NCBI Taxonomy" id="1707096"/>
    <lineage>
        <taxon>Bacteria</taxon>
        <taxon>Bacillati</taxon>
        <taxon>Bacillota</taxon>
        <taxon>Bacilli</taxon>
        <taxon>Bacillales</taxon>
        <taxon>Sporolactobacillaceae</taxon>
        <taxon>Pullulanibacillus</taxon>
    </lineage>
</organism>
<reference evidence="2" key="1">
    <citation type="journal article" date="2014" name="Int. J. Syst. Evol. Microbiol.">
        <title>Complete genome sequence of Corynebacterium casei LMG S-19264T (=DSM 44701T), isolated from a smear-ripened cheese.</title>
        <authorList>
            <consortium name="US DOE Joint Genome Institute (JGI-PGF)"/>
            <person name="Walter F."/>
            <person name="Albersmeier A."/>
            <person name="Kalinowski J."/>
            <person name="Ruckert C."/>
        </authorList>
    </citation>
    <scope>NUCLEOTIDE SEQUENCE</scope>
    <source>
        <strain evidence="2">CGMCC 1.15371</strain>
    </source>
</reference>
<dbReference type="Proteomes" id="UP000628775">
    <property type="component" value="Unassembled WGS sequence"/>
</dbReference>
<accession>A0A8J3DYW3</accession>
<keyword evidence="3" id="KW-1185">Reference proteome</keyword>
<evidence type="ECO:0000256" key="1">
    <source>
        <dbReference type="SAM" id="Phobius"/>
    </source>
</evidence>
<evidence type="ECO:0000313" key="3">
    <source>
        <dbReference type="Proteomes" id="UP000628775"/>
    </source>
</evidence>